<evidence type="ECO:0000313" key="3">
    <source>
        <dbReference type="Proteomes" id="UP000271974"/>
    </source>
</evidence>
<comment type="caution">
    <text evidence="2">The sequence shown here is derived from an EMBL/GenBank/DDBJ whole genome shotgun (WGS) entry which is preliminary data.</text>
</comment>
<feature type="signal peptide" evidence="1">
    <location>
        <begin position="1"/>
        <end position="23"/>
    </location>
</feature>
<reference evidence="2 3" key="1">
    <citation type="submission" date="2019-01" db="EMBL/GenBank/DDBJ databases">
        <title>A draft genome assembly of the solar-powered sea slug Elysia chlorotica.</title>
        <authorList>
            <person name="Cai H."/>
            <person name="Li Q."/>
            <person name="Fang X."/>
            <person name="Li J."/>
            <person name="Curtis N.E."/>
            <person name="Altenburger A."/>
            <person name="Shibata T."/>
            <person name="Feng M."/>
            <person name="Maeda T."/>
            <person name="Schwartz J.A."/>
            <person name="Shigenobu S."/>
            <person name="Lundholm N."/>
            <person name="Nishiyama T."/>
            <person name="Yang H."/>
            <person name="Hasebe M."/>
            <person name="Li S."/>
            <person name="Pierce S.K."/>
            <person name="Wang J."/>
        </authorList>
    </citation>
    <scope>NUCLEOTIDE SEQUENCE [LARGE SCALE GENOMIC DNA]</scope>
    <source>
        <strain evidence="2">EC2010</strain>
        <tissue evidence="2">Whole organism of an adult</tissue>
    </source>
</reference>
<dbReference type="Proteomes" id="UP000271974">
    <property type="component" value="Unassembled WGS sequence"/>
</dbReference>
<keyword evidence="1" id="KW-0732">Signal</keyword>
<proteinExistence type="predicted"/>
<organism evidence="2 3">
    <name type="scientific">Elysia chlorotica</name>
    <name type="common">Eastern emerald elysia</name>
    <name type="synonym">Sea slug</name>
    <dbReference type="NCBI Taxonomy" id="188477"/>
    <lineage>
        <taxon>Eukaryota</taxon>
        <taxon>Metazoa</taxon>
        <taxon>Spiralia</taxon>
        <taxon>Lophotrochozoa</taxon>
        <taxon>Mollusca</taxon>
        <taxon>Gastropoda</taxon>
        <taxon>Heterobranchia</taxon>
        <taxon>Euthyneura</taxon>
        <taxon>Panpulmonata</taxon>
        <taxon>Sacoglossa</taxon>
        <taxon>Placobranchoidea</taxon>
        <taxon>Plakobranchidae</taxon>
        <taxon>Elysia</taxon>
    </lineage>
</organism>
<evidence type="ECO:0008006" key="4">
    <source>
        <dbReference type="Google" id="ProtNLM"/>
    </source>
</evidence>
<keyword evidence="3" id="KW-1185">Reference proteome</keyword>
<dbReference type="AlphaFoldDB" id="A0A3S1BQB9"/>
<evidence type="ECO:0000313" key="2">
    <source>
        <dbReference type="EMBL" id="RUS88957.1"/>
    </source>
</evidence>
<name>A0A3S1BQB9_ELYCH</name>
<protein>
    <recommendedName>
        <fullName evidence="4">Secreted protein</fullName>
    </recommendedName>
</protein>
<feature type="chain" id="PRO_5018737811" description="Secreted protein" evidence="1">
    <location>
        <begin position="24"/>
        <end position="151"/>
    </location>
</feature>
<dbReference type="EMBL" id="RQTK01000070">
    <property type="protein sequence ID" value="RUS88957.1"/>
    <property type="molecule type" value="Genomic_DNA"/>
</dbReference>
<sequence length="151" mass="16650">MVVVVVSLVVSVLPPLLLPPSDWTTPARRLKLHWGRQVVEHTDRSRPHWNTLKMPATPLEEALQVENPSPHLVAHPSTQPHAAAQAILQAPLSVLHKLPKSGVKPQVFSWIVHWVLHSSAHGVLSAPLTNKTIAIQTRNDFMADRAGLGWS</sequence>
<gene>
    <name evidence="2" type="ORF">EGW08_003293</name>
</gene>
<accession>A0A3S1BQB9</accession>
<evidence type="ECO:0000256" key="1">
    <source>
        <dbReference type="SAM" id="SignalP"/>
    </source>
</evidence>